<dbReference type="InterPro" id="IPR008271">
    <property type="entry name" value="Ser/Thr_kinase_AS"/>
</dbReference>
<dbReference type="SUPFAM" id="SSF56112">
    <property type="entry name" value="Protein kinase-like (PK-like)"/>
    <property type="match status" value="1"/>
</dbReference>
<dbReference type="EMBL" id="NIVC01003650">
    <property type="protein sequence ID" value="PAA50376.1"/>
    <property type="molecule type" value="Genomic_DNA"/>
</dbReference>
<keyword evidence="2 8" id="KW-0723">Serine/threonine-protein kinase</keyword>
<dbReference type="InterPro" id="IPR000719">
    <property type="entry name" value="Prot_kinase_dom"/>
</dbReference>
<protein>
    <recommendedName>
        <fullName evidence="10">Protein kinase domain-containing protein</fullName>
    </recommendedName>
</protein>
<dbReference type="GO" id="GO:0004674">
    <property type="term" value="F:protein serine/threonine kinase activity"/>
    <property type="evidence" value="ECO:0007669"/>
    <property type="project" value="UniProtKB-KW"/>
</dbReference>
<evidence type="ECO:0000256" key="9">
    <source>
        <dbReference type="SAM" id="MobiDB-lite"/>
    </source>
</evidence>
<evidence type="ECO:0000256" key="1">
    <source>
        <dbReference type="ARBA" id="ARBA00006485"/>
    </source>
</evidence>
<accession>A0A267DMI8</accession>
<reference evidence="11 12" key="1">
    <citation type="submission" date="2017-06" db="EMBL/GenBank/DDBJ databases">
        <title>A platform for efficient transgenesis in Macrostomum lignano, a flatworm model organism for stem cell research.</title>
        <authorList>
            <person name="Berezikov E."/>
        </authorList>
    </citation>
    <scope>NUCLEOTIDE SEQUENCE [LARGE SCALE GENOMIC DNA]</scope>
    <source>
        <strain evidence="11">DV1</strain>
        <tissue evidence="11">Whole organism</tissue>
    </source>
</reference>
<evidence type="ECO:0000256" key="7">
    <source>
        <dbReference type="PROSITE-ProRule" id="PRU10141"/>
    </source>
</evidence>
<keyword evidence="4 7" id="KW-0547">Nucleotide-binding</keyword>
<evidence type="ECO:0000259" key="10">
    <source>
        <dbReference type="PROSITE" id="PS50011"/>
    </source>
</evidence>
<dbReference type="PANTHER" id="PTHR24056">
    <property type="entry name" value="CELL DIVISION PROTEIN KINASE"/>
    <property type="match status" value="1"/>
</dbReference>
<dbReference type="OrthoDB" id="1732493at2759"/>
<dbReference type="GO" id="GO:0005524">
    <property type="term" value="F:ATP binding"/>
    <property type="evidence" value="ECO:0007669"/>
    <property type="project" value="UniProtKB-UniRule"/>
</dbReference>
<feature type="binding site" evidence="7">
    <location>
        <position position="66"/>
    </location>
    <ligand>
        <name>ATP</name>
        <dbReference type="ChEBI" id="CHEBI:30616"/>
    </ligand>
</feature>
<dbReference type="InterPro" id="IPR017441">
    <property type="entry name" value="Protein_kinase_ATP_BS"/>
</dbReference>
<keyword evidence="6 7" id="KW-0067">ATP-binding</keyword>
<organism evidence="11 12">
    <name type="scientific">Macrostomum lignano</name>
    <dbReference type="NCBI Taxonomy" id="282301"/>
    <lineage>
        <taxon>Eukaryota</taxon>
        <taxon>Metazoa</taxon>
        <taxon>Spiralia</taxon>
        <taxon>Lophotrochozoa</taxon>
        <taxon>Platyhelminthes</taxon>
        <taxon>Rhabditophora</taxon>
        <taxon>Macrostomorpha</taxon>
        <taxon>Macrostomida</taxon>
        <taxon>Macrostomidae</taxon>
        <taxon>Macrostomum</taxon>
    </lineage>
</organism>
<dbReference type="InterPro" id="IPR011009">
    <property type="entry name" value="Kinase-like_dom_sf"/>
</dbReference>
<dbReference type="Gene3D" id="3.30.200.20">
    <property type="entry name" value="Phosphorylase Kinase, domain 1"/>
    <property type="match status" value="1"/>
</dbReference>
<feature type="non-terminal residue" evidence="11">
    <location>
        <position position="1"/>
    </location>
</feature>
<sequence>LQSSQPLSAARQCTDGASAAANGPGVSSGDGAPSSYSYNDKLNPIGAGSFSKVYIGQGPHGRVAVKLVQWCSSGGVNYGSLRELSTLKRLQRCQHPNVLKLLDVFVSELNQTFCQHLVFELMDCDLRQLMRARGDRPLEVPLVASLGRQLLSGLAHLHRHRMLHRDIKPQNLLLDWSATVLKIADFNSSRLCSWERCLSRVATTLAYRAPEALLSASYGTPADVWSTGCIFYEMLTGLWPFPCCKKGEAPTLSCIAACVVEGLTDPLLPIADRSFFESSPPWLIIESVKHAANCPPLRSRLASAAATPDALLSEPNGPMDLLRRMLSWRPTDRPTAAEALDSSVWLACEPPPSPHQNCSDDDSDNETTTSSSSCATNRSNSDTDEEDNEDDSDSDEASSVASESSLSSWLTCSDSDCTTDDSASDCCCNSGCEHRAAANEVDYADYIGQRDSDLK</sequence>
<dbReference type="GO" id="GO:0005634">
    <property type="term" value="C:nucleus"/>
    <property type="evidence" value="ECO:0007669"/>
    <property type="project" value="TreeGrafter"/>
</dbReference>
<dbReference type="PROSITE" id="PS50011">
    <property type="entry name" value="PROTEIN_KINASE_DOM"/>
    <property type="match status" value="1"/>
</dbReference>
<evidence type="ECO:0000256" key="6">
    <source>
        <dbReference type="ARBA" id="ARBA00022840"/>
    </source>
</evidence>
<dbReference type="Proteomes" id="UP000215902">
    <property type="component" value="Unassembled WGS sequence"/>
</dbReference>
<dbReference type="STRING" id="282301.A0A267DMI8"/>
<feature type="region of interest" description="Disordered" evidence="9">
    <location>
        <begin position="1"/>
        <end position="32"/>
    </location>
</feature>
<feature type="compositionally biased region" description="Acidic residues" evidence="9">
    <location>
        <begin position="382"/>
        <end position="396"/>
    </location>
</feature>
<feature type="compositionally biased region" description="Low complexity" evidence="9">
    <location>
        <begin position="366"/>
        <end position="380"/>
    </location>
</feature>
<evidence type="ECO:0000256" key="8">
    <source>
        <dbReference type="RuleBase" id="RU000304"/>
    </source>
</evidence>
<dbReference type="Pfam" id="PF00069">
    <property type="entry name" value="Pkinase"/>
    <property type="match status" value="1"/>
</dbReference>
<evidence type="ECO:0000256" key="5">
    <source>
        <dbReference type="ARBA" id="ARBA00022777"/>
    </source>
</evidence>
<dbReference type="AlphaFoldDB" id="A0A267DMI8"/>
<evidence type="ECO:0000256" key="2">
    <source>
        <dbReference type="ARBA" id="ARBA00022527"/>
    </source>
</evidence>
<keyword evidence="5" id="KW-0418">Kinase</keyword>
<evidence type="ECO:0000313" key="12">
    <source>
        <dbReference type="Proteomes" id="UP000215902"/>
    </source>
</evidence>
<evidence type="ECO:0000313" key="11">
    <source>
        <dbReference type="EMBL" id="PAA50376.1"/>
    </source>
</evidence>
<proteinExistence type="inferred from homology"/>
<keyword evidence="12" id="KW-1185">Reference proteome</keyword>
<comment type="similarity">
    <text evidence="1">Belongs to the protein kinase superfamily. CMGC Ser/Thr protein kinase family. CDC2/CDKX subfamily.</text>
</comment>
<evidence type="ECO:0000256" key="4">
    <source>
        <dbReference type="ARBA" id="ARBA00022741"/>
    </source>
</evidence>
<dbReference type="PROSITE" id="PS00107">
    <property type="entry name" value="PROTEIN_KINASE_ATP"/>
    <property type="match status" value="1"/>
</dbReference>
<feature type="domain" description="Protein kinase" evidence="10">
    <location>
        <begin position="39"/>
        <end position="346"/>
    </location>
</feature>
<keyword evidence="3" id="KW-0808">Transferase</keyword>
<dbReference type="PROSITE" id="PS00108">
    <property type="entry name" value="PROTEIN_KINASE_ST"/>
    <property type="match status" value="1"/>
</dbReference>
<name>A0A267DMI8_9PLAT</name>
<dbReference type="Gene3D" id="1.10.510.10">
    <property type="entry name" value="Transferase(Phosphotransferase) domain 1"/>
    <property type="match status" value="1"/>
</dbReference>
<feature type="region of interest" description="Disordered" evidence="9">
    <location>
        <begin position="351"/>
        <end position="425"/>
    </location>
</feature>
<feature type="compositionally biased region" description="Low complexity" evidence="9">
    <location>
        <begin position="397"/>
        <end position="416"/>
    </location>
</feature>
<comment type="caution">
    <text evidence="11">The sequence shown here is derived from an EMBL/GenBank/DDBJ whole genome shotgun (WGS) entry which is preliminary data.</text>
</comment>
<dbReference type="InterPro" id="IPR050108">
    <property type="entry name" value="CDK"/>
</dbReference>
<evidence type="ECO:0000256" key="3">
    <source>
        <dbReference type="ARBA" id="ARBA00022679"/>
    </source>
</evidence>
<dbReference type="SMART" id="SM00220">
    <property type="entry name" value="S_TKc"/>
    <property type="match status" value="1"/>
</dbReference>
<gene>
    <name evidence="11" type="ORF">BOX15_Mlig029934g1</name>
</gene>